<dbReference type="Proteomes" id="UP001623330">
    <property type="component" value="Unassembled WGS sequence"/>
</dbReference>
<dbReference type="Gene3D" id="1.10.287.660">
    <property type="entry name" value="Helix hairpin bin"/>
    <property type="match status" value="1"/>
</dbReference>
<evidence type="ECO:0000256" key="7">
    <source>
        <dbReference type="SAM" id="Coils"/>
    </source>
</evidence>
<comment type="subcellular location">
    <subcellularLocation>
        <location evidence="1">Endosome</location>
    </subcellularLocation>
</comment>
<dbReference type="EMBL" id="JBEVYD010000002">
    <property type="protein sequence ID" value="KAL3234897.1"/>
    <property type="molecule type" value="Genomic_DNA"/>
</dbReference>
<reference evidence="9 10" key="1">
    <citation type="submission" date="2024-05" db="EMBL/GenBank/DDBJ databases">
        <title>Long read based assembly of the Candida bracarensis genome reveals expanded adhesin content.</title>
        <authorList>
            <person name="Marcet-Houben M."/>
            <person name="Ksiezopolska E."/>
            <person name="Gabaldon T."/>
        </authorList>
    </citation>
    <scope>NUCLEOTIDE SEQUENCE [LARGE SCALE GENOMIC DNA]</scope>
    <source>
        <strain evidence="9 10">CBM6</strain>
    </source>
</reference>
<feature type="coiled-coil region" evidence="7">
    <location>
        <begin position="67"/>
        <end position="101"/>
    </location>
</feature>
<comment type="caution">
    <text evidence="9">The sequence shown here is derived from an EMBL/GenBank/DDBJ whole genome shotgun (WGS) entry which is preliminary data.</text>
</comment>
<evidence type="ECO:0000256" key="3">
    <source>
        <dbReference type="ARBA" id="ARBA00022448"/>
    </source>
</evidence>
<evidence type="ECO:0000256" key="2">
    <source>
        <dbReference type="ARBA" id="ARBA00007617"/>
    </source>
</evidence>
<evidence type="ECO:0000256" key="5">
    <source>
        <dbReference type="ARBA" id="ARBA00022927"/>
    </source>
</evidence>
<evidence type="ECO:0000256" key="6">
    <source>
        <dbReference type="PROSITE-ProRule" id="PRU00646"/>
    </source>
</evidence>
<sequence length="192" mass="22357">MDSECVSPPPPALPMRSQCEMIPMNPENPPDMDLPANINLLSSQEILDMINHHRDQIQLYVARLNPLDTTREEVLNMKEQFKTLESKFAKLEDDKLALQDQIAELVILESEYTKKFQDLQSLIRDNFGEPVLKAKLESRIKELEQQSDSVELKAKKDLDLDDFVSTYMALRQDYHLQKEKLITWESQGRLRI</sequence>
<evidence type="ECO:0000313" key="10">
    <source>
        <dbReference type="Proteomes" id="UP001623330"/>
    </source>
</evidence>
<keyword evidence="7" id="KW-0175">Coiled coil</keyword>
<proteinExistence type="inferred from homology"/>
<evidence type="ECO:0000256" key="1">
    <source>
        <dbReference type="ARBA" id="ARBA00004177"/>
    </source>
</evidence>
<evidence type="ECO:0000256" key="4">
    <source>
        <dbReference type="ARBA" id="ARBA00022753"/>
    </source>
</evidence>
<protein>
    <submittedName>
        <fullName evidence="9">Protein SRN2</fullName>
    </submittedName>
</protein>
<keyword evidence="5 6" id="KW-0653">Protein transport</keyword>
<name>A0ABR4NZX6_9SACH</name>
<feature type="domain" description="VPS37 C-terminal" evidence="8">
    <location>
        <begin position="109"/>
        <end position="192"/>
    </location>
</feature>
<evidence type="ECO:0000313" key="9">
    <source>
        <dbReference type="EMBL" id="KAL3234897.1"/>
    </source>
</evidence>
<gene>
    <name evidence="9" type="ORF">RNJ44_02685</name>
</gene>
<evidence type="ECO:0000259" key="8">
    <source>
        <dbReference type="PROSITE" id="PS51314"/>
    </source>
</evidence>
<comment type="similarity">
    <text evidence="2">Belongs to the VPS37 family.</text>
</comment>
<organism evidence="9 10">
    <name type="scientific">Nakaseomyces bracarensis</name>
    <dbReference type="NCBI Taxonomy" id="273131"/>
    <lineage>
        <taxon>Eukaryota</taxon>
        <taxon>Fungi</taxon>
        <taxon>Dikarya</taxon>
        <taxon>Ascomycota</taxon>
        <taxon>Saccharomycotina</taxon>
        <taxon>Saccharomycetes</taxon>
        <taxon>Saccharomycetales</taxon>
        <taxon>Saccharomycetaceae</taxon>
        <taxon>Nakaseomyces</taxon>
    </lineage>
</organism>
<dbReference type="InterPro" id="IPR029012">
    <property type="entry name" value="Helix_hairpin_bin_sf"/>
</dbReference>
<dbReference type="SUPFAM" id="SSF140111">
    <property type="entry name" value="Endosomal sorting complex assembly domain"/>
    <property type="match status" value="1"/>
</dbReference>
<keyword evidence="4" id="KW-0967">Endosome</keyword>
<dbReference type="InterPro" id="IPR037202">
    <property type="entry name" value="ESCRT_assembly_dom"/>
</dbReference>
<keyword evidence="3 6" id="KW-0813">Transport</keyword>
<dbReference type="PROSITE" id="PS51314">
    <property type="entry name" value="VPS37_C"/>
    <property type="match status" value="1"/>
</dbReference>
<accession>A0ABR4NZX6</accession>
<dbReference type="InterPro" id="IPR009851">
    <property type="entry name" value="Mod_r"/>
</dbReference>
<dbReference type="Pfam" id="PF07200">
    <property type="entry name" value="Mod_r"/>
    <property type="match status" value="1"/>
</dbReference>
<keyword evidence="10" id="KW-1185">Reference proteome</keyword>